<evidence type="ECO:0008006" key="4">
    <source>
        <dbReference type="Google" id="ProtNLM"/>
    </source>
</evidence>
<feature type="transmembrane region" description="Helical" evidence="1">
    <location>
        <begin position="416"/>
        <end position="435"/>
    </location>
</feature>
<dbReference type="Gene3D" id="1.20.1250.20">
    <property type="entry name" value="MFS general substrate transporter like domains"/>
    <property type="match status" value="1"/>
</dbReference>
<feature type="transmembrane region" description="Helical" evidence="1">
    <location>
        <begin position="350"/>
        <end position="371"/>
    </location>
</feature>
<accession>A0AAV7ECM5</accession>
<feature type="transmembrane region" description="Helical" evidence="1">
    <location>
        <begin position="59"/>
        <end position="78"/>
    </location>
</feature>
<dbReference type="PANTHER" id="PTHR23516">
    <property type="entry name" value="SAM (S-ADENOSYL METHIONINE) TRANSPORTER"/>
    <property type="match status" value="1"/>
</dbReference>
<dbReference type="InterPro" id="IPR008509">
    <property type="entry name" value="MOT2/MFSD5"/>
</dbReference>
<evidence type="ECO:0000313" key="2">
    <source>
        <dbReference type="EMBL" id="KAG9446610.1"/>
    </source>
</evidence>
<name>A0AAV7ECM5_ARIFI</name>
<feature type="transmembrane region" description="Helical" evidence="1">
    <location>
        <begin position="178"/>
        <end position="200"/>
    </location>
</feature>
<dbReference type="GO" id="GO:0016020">
    <property type="term" value="C:membrane"/>
    <property type="evidence" value="ECO:0007669"/>
    <property type="project" value="InterPro"/>
</dbReference>
<feature type="transmembrane region" description="Helical" evidence="1">
    <location>
        <begin position="297"/>
        <end position="316"/>
    </location>
</feature>
<feature type="transmembrane region" description="Helical" evidence="1">
    <location>
        <begin position="212"/>
        <end position="231"/>
    </location>
</feature>
<dbReference type="PANTHER" id="PTHR23516:SF2">
    <property type="entry name" value="MOLYBDATE-ANION TRANSPORTER"/>
    <property type="match status" value="1"/>
</dbReference>
<protein>
    <recommendedName>
        <fullName evidence="4">Molybdate-anion transporter-like</fullName>
    </recommendedName>
</protein>
<dbReference type="AlphaFoldDB" id="A0AAV7ECM5"/>
<dbReference type="InterPro" id="IPR036259">
    <property type="entry name" value="MFS_trans_sf"/>
</dbReference>
<dbReference type="Pfam" id="PF05631">
    <property type="entry name" value="MFS_5"/>
    <property type="match status" value="1"/>
</dbReference>
<dbReference type="EMBL" id="JAINDJ010000005">
    <property type="protein sequence ID" value="KAG9446610.1"/>
    <property type="molecule type" value="Genomic_DNA"/>
</dbReference>
<dbReference type="SUPFAM" id="SSF103473">
    <property type="entry name" value="MFS general substrate transporter"/>
    <property type="match status" value="2"/>
</dbReference>
<feature type="transmembrane region" description="Helical" evidence="1">
    <location>
        <begin position="383"/>
        <end position="404"/>
    </location>
</feature>
<keyword evidence="1" id="KW-0812">Transmembrane</keyword>
<keyword evidence="1" id="KW-0472">Membrane</keyword>
<gene>
    <name evidence="2" type="ORF">H6P81_012738</name>
</gene>
<dbReference type="GO" id="GO:0015098">
    <property type="term" value="F:molybdate ion transmembrane transporter activity"/>
    <property type="evidence" value="ECO:0007669"/>
    <property type="project" value="InterPro"/>
</dbReference>
<keyword evidence="1" id="KW-1133">Transmembrane helix</keyword>
<feature type="transmembrane region" description="Helical" evidence="1">
    <location>
        <begin position="90"/>
        <end position="111"/>
    </location>
</feature>
<feature type="transmembrane region" description="Helical" evidence="1">
    <location>
        <begin position="143"/>
        <end position="166"/>
    </location>
</feature>
<keyword evidence="3" id="KW-1185">Reference proteome</keyword>
<dbReference type="Proteomes" id="UP000825729">
    <property type="component" value="Unassembled WGS sequence"/>
</dbReference>
<proteinExistence type="predicted"/>
<reference evidence="2 3" key="1">
    <citation type="submission" date="2021-07" db="EMBL/GenBank/DDBJ databases">
        <title>The Aristolochia fimbriata genome: insights into angiosperm evolution, floral development and chemical biosynthesis.</title>
        <authorList>
            <person name="Jiao Y."/>
        </authorList>
    </citation>
    <scope>NUCLEOTIDE SEQUENCE [LARGE SCALE GENOMIC DNA]</scope>
    <source>
        <strain evidence="2">IBCAS-2021</strain>
        <tissue evidence="2">Leaf</tissue>
    </source>
</reference>
<comment type="caution">
    <text evidence="2">The sequence shown here is derived from an EMBL/GenBank/DDBJ whole genome shotgun (WGS) entry which is preliminary data.</text>
</comment>
<evidence type="ECO:0000313" key="3">
    <source>
        <dbReference type="Proteomes" id="UP000825729"/>
    </source>
</evidence>
<feature type="transmembrane region" description="Helical" evidence="1">
    <location>
        <begin position="16"/>
        <end position="34"/>
    </location>
</feature>
<sequence length="448" mass="49740">MGVVIETHFWEPSNSFYIFIFVACFASIFFRPHFSDSTRSVPVIDSSPASFSRFQRRFLFVYSICSVIGGLHSVFGEVEFSFHGFSREQMVAALATGCAAALVASIFLGVFSDFIGHKKACLLFCILHVFVGLLKCFTRHPSIIISSVCLAIMSSIFGFSFESWMVVEHEKVGHKQDFLVDTFWLMTFSESASLIGSQALANLLVSWDPQNIVALPSLVAAILAVVCIIYISRWWSGIGPTSSISNYKMVFSACILKDKRIWPLCWAQACLDFSVKVFWIFWAPTIVADGRQIRLSMIYPCLLGAQMLGSTSCPWFLSGPLLTTVEDLLAAAFSTASLALFVVAHDYQEIKFLVAVFCIFLSCVGLISPSLARMRTMLVPNEVRAGMMSVSSVLANGVLLLILIQNSQHRNLSNSSIMSLSGLGLSTAAICIYLLKRWTKHHQEWHKL</sequence>
<evidence type="ECO:0000256" key="1">
    <source>
        <dbReference type="SAM" id="Phobius"/>
    </source>
</evidence>
<organism evidence="2 3">
    <name type="scientific">Aristolochia fimbriata</name>
    <name type="common">White veined hardy Dutchman's pipe vine</name>
    <dbReference type="NCBI Taxonomy" id="158543"/>
    <lineage>
        <taxon>Eukaryota</taxon>
        <taxon>Viridiplantae</taxon>
        <taxon>Streptophyta</taxon>
        <taxon>Embryophyta</taxon>
        <taxon>Tracheophyta</taxon>
        <taxon>Spermatophyta</taxon>
        <taxon>Magnoliopsida</taxon>
        <taxon>Magnoliidae</taxon>
        <taxon>Piperales</taxon>
        <taxon>Aristolochiaceae</taxon>
        <taxon>Aristolochia</taxon>
    </lineage>
</organism>
<feature type="transmembrane region" description="Helical" evidence="1">
    <location>
        <begin position="261"/>
        <end position="282"/>
    </location>
</feature>
<feature type="transmembrane region" description="Helical" evidence="1">
    <location>
        <begin position="328"/>
        <end position="344"/>
    </location>
</feature>